<evidence type="ECO:0000313" key="2">
    <source>
        <dbReference type="Proteomes" id="UP000483839"/>
    </source>
</evidence>
<organism evidence="1 2">
    <name type="scientific">Streptococcus uberis</name>
    <dbReference type="NCBI Taxonomy" id="1349"/>
    <lineage>
        <taxon>Bacteria</taxon>
        <taxon>Bacillati</taxon>
        <taxon>Bacillota</taxon>
        <taxon>Bacilli</taxon>
        <taxon>Lactobacillales</taxon>
        <taxon>Streptococcaceae</taxon>
        <taxon>Streptococcus</taxon>
    </lineage>
</organism>
<reference evidence="1 2" key="1">
    <citation type="submission" date="2019-11" db="EMBL/GenBank/DDBJ databases">
        <title>Streptococcus uberis isolated from clinical mastitis cases on a southeastern Queensland dairy.</title>
        <authorList>
            <person name="Workentine M.L."/>
            <person name="Price R."/>
            <person name="Olchowy T."/>
        </authorList>
    </citation>
    <scope>NUCLEOTIDE SEQUENCE [LARGE SCALE GENOMIC DNA]</scope>
    <source>
        <strain evidence="1 2">OLC4459-A17</strain>
    </source>
</reference>
<dbReference type="InterPro" id="IPR011737">
    <property type="entry name" value="CHP02206_TP0381"/>
</dbReference>
<dbReference type="Proteomes" id="UP000483839">
    <property type="component" value="Unassembled WGS sequence"/>
</dbReference>
<evidence type="ECO:0000313" key="1">
    <source>
        <dbReference type="EMBL" id="MTD02133.1"/>
    </source>
</evidence>
<dbReference type="NCBIfam" id="TIGR02206">
    <property type="entry name" value="intg_mem_TP0381"/>
    <property type="match status" value="1"/>
</dbReference>
<accession>A0A2X4HKM0</accession>
<proteinExistence type="predicted"/>
<sequence>MNFFSLQEGFTPHLSMPFYLMTLLICPFLIYLSFKYHKVVAFKNFFLILQASQLISLYGWYIMKGFPLQEALPLYHCRIGMLVIFLLPNKTVLKQLFMLLGVAGPILAVLSPDLYPYPLFHATNVAFYLGHYALLVNALIYLQDNYDDTLSSKRQFLNRLAIINLSLVIINSLTKGNYGFLKEVPIIHSHHLFINFFLVTFGLLLMAKLVEVTFISYANVHSRKISQGLKV</sequence>
<protein>
    <submittedName>
        <fullName evidence="1">TIGR02206 family membrane protein</fullName>
    </submittedName>
</protein>
<comment type="caution">
    <text evidence="1">The sequence shown here is derived from an EMBL/GenBank/DDBJ whole genome shotgun (WGS) entry which is preliminary data.</text>
</comment>
<dbReference type="Pfam" id="PF14808">
    <property type="entry name" value="TMEM164"/>
    <property type="match status" value="1"/>
</dbReference>
<dbReference type="RefSeq" id="WP_046389520.1">
    <property type="nucleotide sequence ID" value="NZ_BAABQD010000001.1"/>
</dbReference>
<gene>
    <name evidence="1" type="ORF">GKS16_07630</name>
</gene>
<dbReference type="AlphaFoldDB" id="A0A2X4HKM0"/>
<name>A0A2X4HKM0_STRUB</name>
<dbReference type="EMBL" id="WLXI01000054">
    <property type="protein sequence ID" value="MTD02133.1"/>
    <property type="molecule type" value="Genomic_DNA"/>
</dbReference>